<keyword evidence="1" id="KW-0812">Transmembrane</keyword>
<protein>
    <submittedName>
        <fullName evidence="2">Uncharacterized protein</fullName>
    </submittedName>
</protein>
<keyword evidence="1" id="KW-1133">Transmembrane helix</keyword>
<accession>A0A2N7Q7X6</accession>
<feature type="non-terminal residue" evidence="2">
    <location>
        <position position="180"/>
    </location>
</feature>
<comment type="caution">
    <text evidence="2">The sequence shown here is derived from an EMBL/GenBank/DDBJ whole genome shotgun (WGS) entry which is preliminary data.</text>
</comment>
<evidence type="ECO:0000256" key="1">
    <source>
        <dbReference type="SAM" id="Phobius"/>
    </source>
</evidence>
<keyword evidence="1" id="KW-0472">Membrane</keyword>
<feature type="transmembrane region" description="Helical" evidence="1">
    <location>
        <begin position="35"/>
        <end position="52"/>
    </location>
</feature>
<evidence type="ECO:0000313" key="2">
    <source>
        <dbReference type="EMBL" id="PMP94242.1"/>
    </source>
</evidence>
<feature type="transmembrane region" description="Helical" evidence="1">
    <location>
        <begin position="97"/>
        <end position="114"/>
    </location>
</feature>
<name>A0A2N7Q7X6_9BACT</name>
<feature type="transmembrane region" description="Helical" evidence="1">
    <location>
        <begin position="64"/>
        <end position="85"/>
    </location>
</feature>
<organism evidence="2 3">
    <name type="scientific">Thermodesulfobacterium geofontis</name>
    <dbReference type="NCBI Taxonomy" id="1295609"/>
    <lineage>
        <taxon>Bacteria</taxon>
        <taxon>Pseudomonadati</taxon>
        <taxon>Thermodesulfobacteriota</taxon>
        <taxon>Thermodesulfobacteria</taxon>
        <taxon>Thermodesulfobacteriales</taxon>
        <taxon>Thermodesulfobacteriaceae</taxon>
        <taxon>Thermodesulfobacterium</taxon>
    </lineage>
</organism>
<feature type="transmembrane region" description="Helical" evidence="1">
    <location>
        <begin position="123"/>
        <end position="144"/>
    </location>
</feature>
<evidence type="ECO:0000313" key="3">
    <source>
        <dbReference type="Proteomes" id="UP000235619"/>
    </source>
</evidence>
<gene>
    <name evidence="2" type="ORF">C0169_06745</name>
</gene>
<proteinExistence type="predicted"/>
<sequence length="180" mass="21458">MAEEVKKLDKILLIIFSLGWTFLWISLFFKHTRTLWWIGDFLLFFLLVCVLFKNKTFFISFNKFFLLLIFLFLLCLFPFAINSYYLSASTEAFLLNYFFHICIAFLLIYFAYYYEEFISSPTFWGPILITNLAINLYYFLFVLIKCNFQPLCFITNGYLLVDPSLLKGFVVTSSAYLFCF</sequence>
<reference evidence="2 3" key="1">
    <citation type="submission" date="2018-01" db="EMBL/GenBank/DDBJ databases">
        <title>Metagenomic assembled genomes from two thermal pools in the Uzon Caldera, Kamchatka, Russia.</title>
        <authorList>
            <person name="Wilkins L."/>
            <person name="Ettinger C."/>
        </authorList>
    </citation>
    <scope>NUCLEOTIDE SEQUENCE [LARGE SCALE GENOMIC DNA]</scope>
    <source>
        <strain evidence="2">ARK-04</strain>
    </source>
</reference>
<feature type="transmembrane region" description="Helical" evidence="1">
    <location>
        <begin position="12"/>
        <end position="29"/>
    </location>
</feature>
<dbReference type="EMBL" id="PNJD01000416">
    <property type="protein sequence ID" value="PMP94242.1"/>
    <property type="molecule type" value="Genomic_DNA"/>
</dbReference>
<dbReference type="Proteomes" id="UP000235619">
    <property type="component" value="Unassembled WGS sequence"/>
</dbReference>
<dbReference type="AlphaFoldDB" id="A0A2N7Q7X6"/>